<dbReference type="Proteomes" id="UP001174909">
    <property type="component" value="Unassembled WGS sequence"/>
</dbReference>
<evidence type="ECO:0000259" key="2">
    <source>
        <dbReference type="Pfam" id="PF00534"/>
    </source>
</evidence>
<keyword evidence="1" id="KW-0808">Transferase</keyword>
<evidence type="ECO:0000313" key="4">
    <source>
        <dbReference type="EMBL" id="CAI7996534.1"/>
    </source>
</evidence>
<sequence length="354" mass="38593">MRIGMMCHASFGGSARIGIELAIALAGRGHRVHLFTRTTPLVGWDRSNGVVLHTLLPDAADTRHPATLHTDWSDRDLQRYTESILQVIADEHLDVLHFHYAVPFAFVAQNVRRCLGDMAPRLVGTLHGTDVTHFGKDPAVAPKLAAALRCNDVLTTVSFSHAKLAASAFSLSSRPRVVSNFVDLARFKPCPHVSPLSNPARPLRIVHVSNFRPIKDTPSVARIFLGIRERLEAELWLVGSGEDLPARDVAPFLRGADLLLVTSLYESFCMVALEAMACGVPVLATRVGGLPEVVMQGRTGLLFPLGDNAEAVDLAVDLLTDPARHEAMRQTAIRHASEFGVEQGVRAYTALYQP</sequence>
<dbReference type="PANTHER" id="PTHR45947:SF3">
    <property type="entry name" value="SULFOQUINOVOSYL TRANSFERASE SQD2"/>
    <property type="match status" value="1"/>
</dbReference>
<reference evidence="4" key="1">
    <citation type="submission" date="2023-03" db="EMBL/GenBank/DDBJ databases">
        <authorList>
            <person name="Steffen K."/>
            <person name="Cardenas P."/>
        </authorList>
    </citation>
    <scope>NUCLEOTIDE SEQUENCE</scope>
</reference>
<protein>
    <submittedName>
        <fullName evidence="4">N-acetyl-alpha-D-glucosaminyl L-malate synthase</fullName>
    </submittedName>
</protein>
<keyword evidence="5" id="KW-1185">Reference proteome</keyword>
<dbReference type="Pfam" id="PF00534">
    <property type="entry name" value="Glycos_transf_1"/>
    <property type="match status" value="1"/>
</dbReference>
<organism evidence="4 5">
    <name type="scientific">Geodia barretti</name>
    <name type="common">Barrett's horny sponge</name>
    <dbReference type="NCBI Taxonomy" id="519541"/>
    <lineage>
        <taxon>Eukaryota</taxon>
        <taxon>Metazoa</taxon>
        <taxon>Porifera</taxon>
        <taxon>Demospongiae</taxon>
        <taxon>Heteroscleromorpha</taxon>
        <taxon>Tetractinellida</taxon>
        <taxon>Astrophorina</taxon>
        <taxon>Geodiidae</taxon>
        <taxon>Geodia</taxon>
    </lineage>
</organism>
<dbReference type="SUPFAM" id="SSF53756">
    <property type="entry name" value="UDP-Glycosyltransferase/glycogen phosphorylase"/>
    <property type="match status" value="1"/>
</dbReference>
<dbReference type="Pfam" id="PF13439">
    <property type="entry name" value="Glyco_transf_4"/>
    <property type="match status" value="1"/>
</dbReference>
<dbReference type="PANTHER" id="PTHR45947">
    <property type="entry name" value="SULFOQUINOVOSYL TRANSFERASE SQD2"/>
    <property type="match status" value="1"/>
</dbReference>
<accession>A0AA35QZE5</accession>
<evidence type="ECO:0000313" key="5">
    <source>
        <dbReference type="Proteomes" id="UP001174909"/>
    </source>
</evidence>
<keyword evidence="1" id="KW-0328">Glycosyltransferase</keyword>
<feature type="domain" description="Glycosyltransferase subfamily 4-like N-terminal" evidence="3">
    <location>
        <begin position="12"/>
        <end position="186"/>
    </location>
</feature>
<feature type="domain" description="Glycosyl transferase family 1" evidence="2">
    <location>
        <begin position="246"/>
        <end position="333"/>
    </location>
</feature>
<proteinExistence type="predicted"/>
<evidence type="ECO:0000256" key="1">
    <source>
        <dbReference type="ARBA" id="ARBA00022676"/>
    </source>
</evidence>
<evidence type="ECO:0000259" key="3">
    <source>
        <dbReference type="Pfam" id="PF13439"/>
    </source>
</evidence>
<dbReference type="InterPro" id="IPR001296">
    <property type="entry name" value="Glyco_trans_1"/>
</dbReference>
<dbReference type="InterPro" id="IPR050194">
    <property type="entry name" value="Glycosyltransferase_grp1"/>
</dbReference>
<dbReference type="AlphaFoldDB" id="A0AA35QZE5"/>
<dbReference type="InterPro" id="IPR028098">
    <property type="entry name" value="Glyco_trans_4-like_N"/>
</dbReference>
<dbReference type="EMBL" id="CASHTH010000270">
    <property type="protein sequence ID" value="CAI7996534.1"/>
    <property type="molecule type" value="Genomic_DNA"/>
</dbReference>
<name>A0AA35QZE5_GEOBA</name>
<dbReference type="GO" id="GO:0016757">
    <property type="term" value="F:glycosyltransferase activity"/>
    <property type="evidence" value="ECO:0007669"/>
    <property type="project" value="UniProtKB-KW"/>
</dbReference>
<gene>
    <name evidence="4" type="ORF">GBAR_LOCUS1892</name>
</gene>
<dbReference type="Gene3D" id="3.40.50.2000">
    <property type="entry name" value="Glycogen Phosphorylase B"/>
    <property type="match status" value="3"/>
</dbReference>
<comment type="caution">
    <text evidence="4">The sequence shown here is derived from an EMBL/GenBank/DDBJ whole genome shotgun (WGS) entry which is preliminary data.</text>
</comment>